<reference evidence="1 2" key="1">
    <citation type="submission" date="2016-08" db="EMBL/GenBank/DDBJ databases">
        <title>Probiotic bacterium isolated from chicken gut.</title>
        <authorList>
            <person name="Levy J.L."/>
            <person name="Hassan H.M."/>
            <person name="Mendoza M.A."/>
        </authorList>
    </citation>
    <scope>NUCLEOTIDE SEQUENCE [LARGE SCALE GENOMIC DNA]</scope>
    <source>
        <strain evidence="1 2">P43</strain>
    </source>
</reference>
<accession>A0A1C2G5F9</accession>
<name>A0A1C2G5F9_LIMRT</name>
<dbReference type="AlphaFoldDB" id="A0A1C2G5F9"/>
<evidence type="ECO:0000313" key="1">
    <source>
        <dbReference type="EMBL" id="OCX46722.1"/>
    </source>
</evidence>
<protein>
    <submittedName>
        <fullName evidence="1">Uncharacterized protein</fullName>
    </submittedName>
</protein>
<organism evidence="1 2">
    <name type="scientific">Limosilactobacillus reuteri</name>
    <name type="common">Lactobacillus reuteri</name>
    <dbReference type="NCBI Taxonomy" id="1598"/>
    <lineage>
        <taxon>Bacteria</taxon>
        <taxon>Bacillati</taxon>
        <taxon>Bacillota</taxon>
        <taxon>Bacilli</taxon>
        <taxon>Lactobacillales</taxon>
        <taxon>Lactobacillaceae</taxon>
        <taxon>Limosilactobacillus</taxon>
    </lineage>
</organism>
<evidence type="ECO:0000313" key="2">
    <source>
        <dbReference type="Proteomes" id="UP000095141"/>
    </source>
</evidence>
<proteinExistence type="predicted"/>
<gene>
    <name evidence="1" type="ORF">BFD03_09465</name>
</gene>
<dbReference type="Proteomes" id="UP000095141">
    <property type="component" value="Unassembled WGS sequence"/>
</dbReference>
<comment type="caution">
    <text evidence="1">The sequence shown here is derived from an EMBL/GenBank/DDBJ whole genome shotgun (WGS) entry which is preliminary data.</text>
</comment>
<sequence length="266" mass="30335">MKPDQLNVFLELREQAIQEHNLPTYELFTMIKSPYMNKYLSQNDPAIESNLDGFFITHGSLKMHNTLGGEPLDMATFFHDPNFNTKRAGIESLISTYLNDQYTTMAEGVEFVNRIGNTESLHALRCLAMVNSGNELTIVVIGGLAVTECMSEYLNDFDVIPYSCQPPMLSITNEDRLKLDHIPAILFTRALSLDLFAQWIPDESIITDKLLTRFNYANFTDWDTPFKGYTGEKESADMIITILPSKHQFDSSKFYDYFTSLCRGDN</sequence>
<dbReference type="EMBL" id="MCNS01000023">
    <property type="protein sequence ID" value="OCX46722.1"/>
    <property type="molecule type" value="Genomic_DNA"/>
</dbReference>
<dbReference type="RefSeq" id="WP_066036039.1">
    <property type="nucleotide sequence ID" value="NZ_CP136906.1"/>
</dbReference>